<dbReference type="STRING" id="2094558.A0A314UDL1"/>
<dbReference type="PROSITE" id="PS50927">
    <property type="entry name" value="BULB_LECTIN"/>
    <property type="match status" value="1"/>
</dbReference>
<evidence type="ECO:0000256" key="3">
    <source>
        <dbReference type="ARBA" id="ARBA00022729"/>
    </source>
</evidence>
<keyword evidence="5" id="KW-0472">Membrane</keyword>
<dbReference type="SUPFAM" id="SSF51110">
    <property type="entry name" value="alpha-D-mannose-specific plant lectins"/>
    <property type="match status" value="1"/>
</dbReference>
<protein>
    <recommendedName>
        <fullName evidence="9">Bulb-type lectin domain-containing protein</fullName>
    </recommendedName>
</protein>
<keyword evidence="4" id="KW-1133">Transmembrane helix</keyword>
<evidence type="ECO:0000256" key="5">
    <source>
        <dbReference type="ARBA" id="ARBA00023136"/>
    </source>
</evidence>
<feature type="chain" id="PRO_5016304660" description="Bulb-type lectin domain-containing protein" evidence="8">
    <location>
        <begin position="22"/>
        <end position="299"/>
    </location>
</feature>
<gene>
    <name evidence="10" type="ORF">Pyn_31930</name>
</gene>
<dbReference type="Proteomes" id="UP000250321">
    <property type="component" value="Unassembled WGS sequence"/>
</dbReference>
<evidence type="ECO:0000256" key="7">
    <source>
        <dbReference type="ARBA" id="ARBA00023180"/>
    </source>
</evidence>
<dbReference type="CDD" id="cd00028">
    <property type="entry name" value="B_lectin"/>
    <property type="match status" value="1"/>
</dbReference>
<dbReference type="FunFam" id="2.90.10.10:FF:000006">
    <property type="entry name" value="Serine/threonine-protein kinase"/>
    <property type="match status" value="1"/>
</dbReference>
<dbReference type="InterPro" id="IPR001480">
    <property type="entry name" value="Bulb-type_lectin_dom"/>
</dbReference>
<comment type="caution">
    <text evidence="10">The sequence shown here is derived from an EMBL/GenBank/DDBJ whole genome shotgun (WGS) entry which is preliminary data.</text>
</comment>
<name>A0A314UDL1_PRUYE</name>
<evidence type="ECO:0000256" key="4">
    <source>
        <dbReference type="ARBA" id="ARBA00022989"/>
    </source>
</evidence>
<accession>A0A314UDL1</accession>
<evidence type="ECO:0000256" key="2">
    <source>
        <dbReference type="ARBA" id="ARBA00022692"/>
    </source>
</evidence>
<feature type="domain" description="Bulb-type lectin" evidence="9">
    <location>
        <begin position="26"/>
        <end position="145"/>
    </location>
</feature>
<evidence type="ECO:0000313" key="11">
    <source>
        <dbReference type="Proteomes" id="UP000250321"/>
    </source>
</evidence>
<comment type="subcellular location">
    <subcellularLocation>
        <location evidence="1">Membrane</location>
        <topology evidence="1">Single-pass membrane protein</topology>
    </subcellularLocation>
</comment>
<dbReference type="EMBL" id="PJQY01003682">
    <property type="protein sequence ID" value="PQM35380.1"/>
    <property type="molecule type" value="Genomic_DNA"/>
</dbReference>
<evidence type="ECO:0000256" key="8">
    <source>
        <dbReference type="SAM" id="SignalP"/>
    </source>
</evidence>
<keyword evidence="3 8" id="KW-0732">Signal</keyword>
<dbReference type="SMART" id="SM00108">
    <property type="entry name" value="B_lectin"/>
    <property type="match status" value="1"/>
</dbReference>
<dbReference type="Pfam" id="PF01453">
    <property type="entry name" value="B_lectin"/>
    <property type="match status" value="1"/>
</dbReference>
<dbReference type="GO" id="GO:0016020">
    <property type="term" value="C:membrane"/>
    <property type="evidence" value="ECO:0007669"/>
    <property type="project" value="UniProtKB-SubCell"/>
</dbReference>
<dbReference type="Gene3D" id="2.90.10.10">
    <property type="entry name" value="Bulb-type lectin domain"/>
    <property type="match status" value="1"/>
</dbReference>
<dbReference type="PANTHER" id="PTHR47974:SF3">
    <property type="entry name" value="RECEPTOR-LIKE SERINE_THREONINE-PROTEIN KINASE"/>
    <property type="match status" value="1"/>
</dbReference>
<keyword evidence="2" id="KW-0812">Transmembrane</keyword>
<evidence type="ECO:0000313" key="10">
    <source>
        <dbReference type="EMBL" id="PQM35380.1"/>
    </source>
</evidence>
<evidence type="ECO:0000256" key="1">
    <source>
        <dbReference type="ARBA" id="ARBA00004167"/>
    </source>
</evidence>
<reference evidence="10 11" key="1">
    <citation type="submission" date="2018-02" db="EMBL/GenBank/DDBJ databases">
        <title>Draft genome of wild Prunus yedoensis var. nudiflora.</title>
        <authorList>
            <person name="Baek S."/>
            <person name="Kim J.-H."/>
            <person name="Choi K."/>
            <person name="Kim G.-B."/>
            <person name="Cho A."/>
            <person name="Jang H."/>
            <person name="Shin C.-H."/>
            <person name="Yu H.-J."/>
            <person name="Mun J.-H."/>
        </authorList>
    </citation>
    <scope>NUCLEOTIDE SEQUENCE [LARGE SCALE GENOMIC DNA]</scope>
    <source>
        <strain evidence="11">cv. Jeju island</strain>
        <tissue evidence="10">Leaf</tissue>
    </source>
</reference>
<dbReference type="PANTHER" id="PTHR47974">
    <property type="entry name" value="OS07G0415500 PROTEIN"/>
    <property type="match status" value="1"/>
</dbReference>
<feature type="signal peptide" evidence="8">
    <location>
        <begin position="1"/>
        <end position="21"/>
    </location>
</feature>
<keyword evidence="7" id="KW-0325">Glycoprotein</keyword>
<keyword evidence="11" id="KW-1185">Reference proteome</keyword>
<proteinExistence type="predicted"/>
<evidence type="ECO:0000256" key="6">
    <source>
        <dbReference type="ARBA" id="ARBA00023157"/>
    </source>
</evidence>
<keyword evidence="6" id="KW-1015">Disulfide bond</keyword>
<evidence type="ECO:0000259" key="9">
    <source>
        <dbReference type="PROSITE" id="PS50927"/>
    </source>
</evidence>
<dbReference type="AlphaFoldDB" id="A0A314UDL1"/>
<sequence length="299" mass="33122">MEVLKFLILFLFAATIDWSEAGLPSLRQGSSLKVEEENDFLVSPNGTFSSGFYEVGANASCYSIWFTKSVNKTVVWMANRDKPVSGRGSKLTLQRNGNLVLTDGVGSTVWSTNTFSDAGVEAQLLETGNLVLINQAKEFLWQSFDSPTDTLLPSQKLVRNTTLVSMRSQGTYLSGFNNFKFGDSNVLYLVYNGPQFSSAYWPMPGVNVFDFGRKPYNSSRVAILDGVREFISSDGLVFNASDYGFGPKRRLTLDYDGMLRLYSLDESTGLWEVSWLPDAVGVCLVHGSCGEYSLCTYKL</sequence>
<dbReference type="OrthoDB" id="619632at2759"/>
<dbReference type="InterPro" id="IPR036426">
    <property type="entry name" value="Bulb-type_lectin_dom_sf"/>
</dbReference>
<organism evidence="10 11">
    <name type="scientific">Prunus yedoensis var. nudiflora</name>
    <dbReference type="NCBI Taxonomy" id="2094558"/>
    <lineage>
        <taxon>Eukaryota</taxon>
        <taxon>Viridiplantae</taxon>
        <taxon>Streptophyta</taxon>
        <taxon>Embryophyta</taxon>
        <taxon>Tracheophyta</taxon>
        <taxon>Spermatophyta</taxon>
        <taxon>Magnoliopsida</taxon>
        <taxon>eudicotyledons</taxon>
        <taxon>Gunneridae</taxon>
        <taxon>Pentapetalae</taxon>
        <taxon>rosids</taxon>
        <taxon>fabids</taxon>
        <taxon>Rosales</taxon>
        <taxon>Rosaceae</taxon>
        <taxon>Amygdaloideae</taxon>
        <taxon>Amygdaleae</taxon>
        <taxon>Prunus</taxon>
    </lineage>
</organism>